<dbReference type="AlphaFoldDB" id="A0AAV7RB54"/>
<organism evidence="2 3">
    <name type="scientific">Pleurodeles waltl</name>
    <name type="common">Iberian ribbed newt</name>
    <dbReference type="NCBI Taxonomy" id="8319"/>
    <lineage>
        <taxon>Eukaryota</taxon>
        <taxon>Metazoa</taxon>
        <taxon>Chordata</taxon>
        <taxon>Craniata</taxon>
        <taxon>Vertebrata</taxon>
        <taxon>Euteleostomi</taxon>
        <taxon>Amphibia</taxon>
        <taxon>Batrachia</taxon>
        <taxon>Caudata</taxon>
        <taxon>Salamandroidea</taxon>
        <taxon>Salamandridae</taxon>
        <taxon>Pleurodelinae</taxon>
        <taxon>Pleurodeles</taxon>
    </lineage>
</organism>
<name>A0AAV7RB54_PLEWA</name>
<feature type="compositionally biased region" description="Basic and acidic residues" evidence="1">
    <location>
        <begin position="156"/>
        <end position="167"/>
    </location>
</feature>
<proteinExistence type="predicted"/>
<protein>
    <submittedName>
        <fullName evidence="2">Uncharacterized protein</fullName>
    </submittedName>
</protein>
<dbReference type="EMBL" id="JANPWB010000009">
    <property type="protein sequence ID" value="KAJ1149686.1"/>
    <property type="molecule type" value="Genomic_DNA"/>
</dbReference>
<accession>A0AAV7RB54</accession>
<reference evidence="2" key="1">
    <citation type="journal article" date="2022" name="bioRxiv">
        <title>Sequencing and chromosome-scale assembly of the giantPleurodeles waltlgenome.</title>
        <authorList>
            <person name="Brown T."/>
            <person name="Elewa A."/>
            <person name="Iarovenko S."/>
            <person name="Subramanian E."/>
            <person name="Araus A.J."/>
            <person name="Petzold A."/>
            <person name="Susuki M."/>
            <person name="Suzuki K.-i.T."/>
            <person name="Hayashi T."/>
            <person name="Toyoda A."/>
            <person name="Oliveira C."/>
            <person name="Osipova E."/>
            <person name="Leigh N.D."/>
            <person name="Simon A."/>
            <person name="Yun M.H."/>
        </authorList>
    </citation>
    <scope>NUCLEOTIDE SEQUENCE</scope>
    <source>
        <strain evidence="2">20211129_DDA</strain>
        <tissue evidence="2">Liver</tissue>
    </source>
</reference>
<keyword evidence="3" id="KW-1185">Reference proteome</keyword>
<evidence type="ECO:0000256" key="1">
    <source>
        <dbReference type="SAM" id="MobiDB-lite"/>
    </source>
</evidence>
<gene>
    <name evidence="2" type="ORF">NDU88_002491</name>
</gene>
<sequence>MNLPKQRHRDAYLYSRLSTYLRHTPRIADARTGKDLFSNANSNTKLGSASGSSRVRKGRSRIYLTLSRSPLWQPQPAGHQPPSCCTPLNSLGSPCELSSVTAERKVQRREMRQSIEDEFKSLLVRGHSPAVQGKTCLPSADTEAAQGPYGFTGKTDPARSKKQEARHGPITGERQHVVVKGA</sequence>
<evidence type="ECO:0000313" key="3">
    <source>
        <dbReference type="Proteomes" id="UP001066276"/>
    </source>
</evidence>
<feature type="region of interest" description="Disordered" evidence="1">
    <location>
        <begin position="133"/>
        <end position="182"/>
    </location>
</feature>
<evidence type="ECO:0000313" key="2">
    <source>
        <dbReference type="EMBL" id="KAJ1149686.1"/>
    </source>
</evidence>
<comment type="caution">
    <text evidence="2">The sequence shown here is derived from an EMBL/GenBank/DDBJ whole genome shotgun (WGS) entry which is preliminary data.</text>
</comment>
<dbReference type="Proteomes" id="UP001066276">
    <property type="component" value="Chromosome 5"/>
</dbReference>